<dbReference type="Gene3D" id="3.30.1240.10">
    <property type="match status" value="1"/>
</dbReference>
<comment type="caution">
    <text evidence="1">The sequence shown here is derived from an EMBL/GenBank/DDBJ whole genome shotgun (WGS) entry which is preliminary data.</text>
</comment>
<dbReference type="EMBL" id="JBEPMA010000001">
    <property type="protein sequence ID" value="MET3616688.1"/>
    <property type="molecule type" value="Genomic_DNA"/>
</dbReference>
<protein>
    <submittedName>
        <fullName evidence="1">Cof subfamily protein (Haloacid dehalogenase superfamily)</fullName>
    </submittedName>
</protein>
<dbReference type="Proteomes" id="UP001549162">
    <property type="component" value="Unassembled WGS sequence"/>
</dbReference>
<dbReference type="Pfam" id="PF08282">
    <property type="entry name" value="Hydrolase_3"/>
    <property type="match status" value="1"/>
</dbReference>
<proteinExistence type="predicted"/>
<sequence length="273" mass="31018">MVKLVSMDLDETLLSSNKVMTTSFKSFVEKLRSHGIIPVIATGREFFMANKFVGDVDIDLICNNGNVIRNNLSGKTTYVNPIEKKDLLDIMSFDKSDEIYASIHVLRDDGIDLLYRLKAPQKYENTYVDVFRDRNLGIKNFDNFDGEPLSIVFAGQYDVLKEFKDILDKNFSNRFNIHLMKIKNKPYWMLEVLQKNGDKLYGVEKYALSKNINMDSVIAIGDDSNDKLLIENSSIGIAMKNGVEELKKVADIISDFDNDNDGAVKILNKVIFG</sequence>
<dbReference type="PANTHER" id="PTHR10000">
    <property type="entry name" value="PHOSPHOSERINE PHOSPHATASE"/>
    <property type="match status" value="1"/>
</dbReference>
<evidence type="ECO:0000313" key="1">
    <source>
        <dbReference type="EMBL" id="MET3616688.1"/>
    </source>
</evidence>
<dbReference type="InterPro" id="IPR023214">
    <property type="entry name" value="HAD_sf"/>
</dbReference>
<name>A0ABV2J7G3_9FIRM</name>
<dbReference type="SUPFAM" id="SSF56784">
    <property type="entry name" value="HAD-like"/>
    <property type="match status" value="1"/>
</dbReference>
<keyword evidence="2" id="KW-1185">Reference proteome</keyword>
<dbReference type="RefSeq" id="WP_354366689.1">
    <property type="nucleotide sequence ID" value="NZ_JBEPMA010000001.1"/>
</dbReference>
<dbReference type="Gene3D" id="3.40.50.1000">
    <property type="entry name" value="HAD superfamily/HAD-like"/>
    <property type="match status" value="1"/>
</dbReference>
<dbReference type="PANTHER" id="PTHR10000:SF8">
    <property type="entry name" value="HAD SUPERFAMILY HYDROLASE-LIKE, TYPE 3"/>
    <property type="match status" value="1"/>
</dbReference>
<accession>A0ABV2J7G3</accession>
<dbReference type="NCBIfam" id="TIGR01484">
    <property type="entry name" value="HAD-SF-IIB"/>
    <property type="match status" value="1"/>
</dbReference>
<gene>
    <name evidence="1" type="ORF">ABID14_000308</name>
</gene>
<dbReference type="InterPro" id="IPR036412">
    <property type="entry name" value="HAD-like_sf"/>
</dbReference>
<reference evidence="1 2" key="1">
    <citation type="submission" date="2024-06" db="EMBL/GenBank/DDBJ databases">
        <title>Genomic Encyclopedia of Type Strains, Phase IV (KMG-IV): sequencing the most valuable type-strain genomes for metagenomic binning, comparative biology and taxonomic classification.</title>
        <authorList>
            <person name="Goeker M."/>
        </authorList>
    </citation>
    <scope>NUCLEOTIDE SEQUENCE [LARGE SCALE GENOMIC DNA]</scope>
    <source>
        <strain evidence="1 2">DSM 21460</strain>
    </source>
</reference>
<dbReference type="InterPro" id="IPR006379">
    <property type="entry name" value="HAD-SF_hydro_IIB"/>
</dbReference>
<evidence type="ECO:0000313" key="2">
    <source>
        <dbReference type="Proteomes" id="UP001549162"/>
    </source>
</evidence>
<organism evidence="1 2">
    <name type="scientific">Peptoniphilus olsenii</name>
    <dbReference type="NCBI Taxonomy" id="411570"/>
    <lineage>
        <taxon>Bacteria</taxon>
        <taxon>Bacillati</taxon>
        <taxon>Bacillota</taxon>
        <taxon>Tissierellia</taxon>
        <taxon>Tissierellales</taxon>
        <taxon>Peptoniphilaceae</taxon>
        <taxon>Peptoniphilus</taxon>
    </lineage>
</organism>